<keyword evidence="3" id="KW-1185">Reference proteome</keyword>
<dbReference type="PROSITE" id="PS50127">
    <property type="entry name" value="UBC_2"/>
    <property type="match status" value="1"/>
</dbReference>
<organism evidence="2 3">
    <name type="scientific">Fragilariopsis cylindrus CCMP1102</name>
    <dbReference type="NCBI Taxonomy" id="635003"/>
    <lineage>
        <taxon>Eukaryota</taxon>
        <taxon>Sar</taxon>
        <taxon>Stramenopiles</taxon>
        <taxon>Ochrophyta</taxon>
        <taxon>Bacillariophyta</taxon>
        <taxon>Bacillariophyceae</taxon>
        <taxon>Bacillariophycidae</taxon>
        <taxon>Bacillariales</taxon>
        <taxon>Bacillariaceae</taxon>
        <taxon>Fragilariopsis</taxon>
    </lineage>
</organism>
<dbReference type="Proteomes" id="UP000095751">
    <property type="component" value="Unassembled WGS sequence"/>
</dbReference>
<dbReference type="InterPro" id="IPR016135">
    <property type="entry name" value="UBQ-conjugating_enzyme/RWD"/>
</dbReference>
<dbReference type="InParanoid" id="A0A1E7FC48"/>
<feature type="non-terminal residue" evidence="2">
    <location>
        <position position="1"/>
    </location>
</feature>
<dbReference type="Pfam" id="PF00179">
    <property type="entry name" value="UQ_con"/>
    <property type="match status" value="1"/>
</dbReference>
<dbReference type="InterPro" id="IPR000608">
    <property type="entry name" value="UBC"/>
</dbReference>
<dbReference type="Gene3D" id="3.10.110.10">
    <property type="entry name" value="Ubiquitin Conjugating Enzyme"/>
    <property type="match status" value="1"/>
</dbReference>
<reference evidence="2 3" key="1">
    <citation type="submission" date="2016-09" db="EMBL/GenBank/DDBJ databases">
        <title>Extensive genetic diversity and differential bi-allelic expression allows diatom success in the polar Southern Ocean.</title>
        <authorList>
            <consortium name="DOE Joint Genome Institute"/>
            <person name="Mock T."/>
            <person name="Otillar R.P."/>
            <person name="Strauss J."/>
            <person name="Dupont C."/>
            <person name="Frickenhaus S."/>
            <person name="Maumus F."/>
            <person name="Mcmullan M."/>
            <person name="Sanges R."/>
            <person name="Schmutz J."/>
            <person name="Toseland A."/>
            <person name="Valas R."/>
            <person name="Veluchamy A."/>
            <person name="Ward B.J."/>
            <person name="Allen A."/>
            <person name="Barry K."/>
            <person name="Falciatore A."/>
            <person name="Ferrante M."/>
            <person name="Fortunato A.E."/>
            <person name="Gloeckner G."/>
            <person name="Gruber A."/>
            <person name="Hipkin R."/>
            <person name="Janech M."/>
            <person name="Kroth P."/>
            <person name="Leese F."/>
            <person name="Lindquist E."/>
            <person name="Lyon B.R."/>
            <person name="Martin J."/>
            <person name="Mayer C."/>
            <person name="Parker M."/>
            <person name="Quesneville H."/>
            <person name="Raymond J."/>
            <person name="Uhlig C."/>
            <person name="Valentin K.U."/>
            <person name="Worden A.Z."/>
            <person name="Armbrust E.V."/>
            <person name="Bowler C."/>
            <person name="Green B."/>
            <person name="Moulton V."/>
            <person name="Van Oosterhout C."/>
            <person name="Grigoriev I."/>
        </authorList>
    </citation>
    <scope>NUCLEOTIDE SEQUENCE [LARGE SCALE GENOMIC DNA]</scope>
    <source>
        <strain evidence="2 3">CCMP1102</strain>
    </source>
</reference>
<sequence>PLTSNLRHWHFSFRGAGGKGGMYNNGIYHGLIKLSKDYPMSPPDIQVWTPSGRFKPGRDICLSASAYHPEAWTPRWSIFGMVHALRLHMLSAPNEIGAMTSTTAETLEFARLSLTW</sequence>
<dbReference type="SUPFAM" id="SSF54495">
    <property type="entry name" value="UBC-like"/>
    <property type="match status" value="1"/>
</dbReference>
<gene>
    <name evidence="2" type="ORF">FRACYDRAFT_163377</name>
</gene>
<dbReference type="EMBL" id="KV784359">
    <property type="protein sequence ID" value="OEU15714.1"/>
    <property type="molecule type" value="Genomic_DNA"/>
</dbReference>
<evidence type="ECO:0000259" key="1">
    <source>
        <dbReference type="PROSITE" id="PS50127"/>
    </source>
</evidence>
<evidence type="ECO:0000313" key="3">
    <source>
        <dbReference type="Proteomes" id="UP000095751"/>
    </source>
</evidence>
<feature type="domain" description="UBC core" evidence="1">
    <location>
        <begin position="1"/>
        <end position="116"/>
    </location>
</feature>
<feature type="non-terminal residue" evidence="2">
    <location>
        <position position="116"/>
    </location>
</feature>
<evidence type="ECO:0000313" key="2">
    <source>
        <dbReference type="EMBL" id="OEU15714.1"/>
    </source>
</evidence>
<dbReference type="KEGG" id="fcy:FRACYDRAFT_163377"/>
<dbReference type="AlphaFoldDB" id="A0A1E7FC48"/>
<protein>
    <submittedName>
        <fullName evidence="2">UBC-like protein</fullName>
    </submittedName>
</protein>
<accession>A0A1E7FC48</accession>
<dbReference type="OrthoDB" id="1158011at2759"/>
<name>A0A1E7FC48_9STRA</name>
<proteinExistence type="predicted"/>